<accession>A0A5E4R7L5</accession>
<reference evidence="2 3" key="1">
    <citation type="submission" date="2017-07" db="EMBL/GenBank/DDBJ databases">
        <authorList>
            <person name="Talla V."/>
            <person name="Backstrom N."/>
        </authorList>
    </citation>
    <scope>NUCLEOTIDE SEQUENCE [LARGE SCALE GENOMIC DNA]</scope>
</reference>
<keyword evidence="3" id="KW-1185">Reference proteome</keyword>
<dbReference type="Proteomes" id="UP000324832">
    <property type="component" value="Unassembled WGS sequence"/>
</dbReference>
<name>A0A5E4R7L5_9NEOP</name>
<protein>
    <submittedName>
        <fullName evidence="2">Uncharacterized protein</fullName>
    </submittedName>
</protein>
<dbReference type="EMBL" id="FZQP02006941">
    <property type="protein sequence ID" value="VVD05209.1"/>
    <property type="molecule type" value="Genomic_DNA"/>
</dbReference>
<evidence type="ECO:0000313" key="2">
    <source>
        <dbReference type="EMBL" id="VVD05209.1"/>
    </source>
</evidence>
<feature type="non-terminal residue" evidence="2">
    <location>
        <position position="108"/>
    </location>
</feature>
<dbReference type="AlphaFoldDB" id="A0A5E4R7L5"/>
<feature type="non-terminal residue" evidence="2">
    <location>
        <position position="1"/>
    </location>
</feature>
<evidence type="ECO:0000313" key="3">
    <source>
        <dbReference type="Proteomes" id="UP000324832"/>
    </source>
</evidence>
<feature type="region of interest" description="Disordered" evidence="1">
    <location>
        <begin position="1"/>
        <end position="35"/>
    </location>
</feature>
<feature type="region of interest" description="Disordered" evidence="1">
    <location>
        <begin position="47"/>
        <end position="89"/>
    </location>
</feature>
<gene>
    <name evidence="2" type="ORF">LSINAPIS_LOCUS14795</name>
</gene>
<organism evidence="2 3">
    <name type="scientific">Leptidea sinapis</name>
    <dbReference type="NCBI Taxonomy" id="189913"/>
    <lineage>
        <taxon>Eukaryota</taxon>
        <taxon>Metazoa</taxon>
        <taxon>Ecdysozoa</taxon>
        <taxon>Arthropoda</taxon>
        <taxon>Hexapoda</taxon>
        <taxon>Insecta</taxon>
        <taxon>Pterygota</taxon>
        <taxon>Neoptera</taxon>
        <taxon>Endopterygota</taxon>
        <taxon>Lepidoptera</taxon>
        <taxon>Glossata</taxon>
        <taxon>Ditrysia</taxon>
        <taxon>Papilionoidea</taxon>
        <taxon>Pieridae</taxon>
        <taxon>Dismorphiinae</taxon>
        <taxon>Leptidea</taxon>
    </lineage>
</organism>
<sequence>LHRAASPAACDPHQHQQRRPSRGGQRAHERSGAGAVCDAAALQTYARPRRVGDGTTLRTLPPARRRTSLHDGRYGVGRRSGRETAAEPATPGLHEVITYTCILRRLNL</sequence>
<proteinExistence type="predicted"/>
<evidence type="ECO:0000256" key="1">
    <source>
        <dbReference type="SAM" id="MobiDB-lite"/>
    </source>
</evidence>